<comment type="domain">
    <text evidence="10">The last Arg residue of the ACP-binding site is essential for the weak association between ACP/AcpP and FabH.</text>
</comment>
<evidence type="ECO:0000259" key="12">
    <source>
        <dbReference type="Pfam" id="PF08545"/>
    </source>
</evidence>
<evidence type="ECO:0000259" key="11">
    <source>
        <dbReference type="Pfam" id="PF08541"/>
    </source>
</evidence>
<dbReference type="STRING" id="1346286.SAMN05444362_11277"/>
<keyword evidence="14" id="KW-1185">Reference proteome</keyword>
<keyword evidence="7 10" id="KW-0275">Fatty acid biosynthesis</keyword>
<dbReference type="InterPro" id="IPR013751">
    <property type="entry name" value="ACP_syn_III_N"/>
</dbReference>
<comment type="subcellular location">
    <subcellularLocation>
        <location evidence="10">Cytoplasm</location>
    </subcellularLocation>
</comment>
<dbReference type="Gene3D" id="3.40.47.10">
    <property type="match status" value="1"/>
</dbReference>
<dbReference type="EMBL" id="FQUC01000012">
    <property type="protein sequence ID" value="SHF93708.1"/>
    <property type="molecule type" value="Genomic_DNA"/>
</dbReference>
<evidence type="ECO:0000256" key="1">
    <source>
        <dbReference type="ARBA" id="ARBA00008642"/>
    </source>
</evidence>
<keyword evidence="5 10" id="KW-0276">Fatty acid metabolism</keyword>
<comment type="catalytic activity">
    <reaction evidence="10">
        <text>malonyl-[ACP] + acetyl-CoA + H(+) = 3-oxobutanoyl-[ACP] + CO2 + CoA</text>
        <dbReference type="Rhea" id="RHEA:12080"/>
        <dbReference type="Rhea" id="RHEA-COMP:9623"/>
        <dbReference type="Rhea" id="RHEA-COMP:9625"/>
        <dbReference type="ChEBI" id="CHEBI:15378"/>
        <dbReference type="ChEBI" id="CHEBI:16526"/>
        <dbReference type="ChEBI" id="CHEBI:57287"/>
        <dbReference type="ChEBI" id="CHEBI:57288"/>
        <dbReference type="ChEBI" id="CHEBI:78449"/>
        <dbReference type="ChEBI" id="CHEBI:78450"/>
        <dbReference type="EC" id="2.3.1.180"/>
    </reaction>
</comment>
<name>A0A1M5FQC7_9BACT</name>
<keyword evidence="4 10" id="KW-0808">Transferase</keyword>
<dbReference type="PANTHER" id="PTHR34069:SF2">
    <property type="entry name" value="BETA-KETOACYL-[ACYL-CARRIER-PROTEIN] SYNTHASE III"/>
    <property type="match status" value="1"/>
</dbReference>
<dbReference type="AlphaFoldDB" id="A0A1M5FQC7"/>
<keyword evidence="2 10" id="KW-0963">Cytoplasm</keyword>
<dbReference type="InterPro" id="IPR016039">
    <property type="entry name" value="Thiolase-like"/>
</dbReference>
<dbReference type="EC" id="2.3.1.180" evidence="10"/>
<dbReference type="GO" id="GO:0044550">
    <property type="term" value="P:secondary metabolite biosynthetic process"/>
    <property type="evidence" value="ECO:0007669"/>
    <property type="project" value="TreeGrafter"/>
</dbReference>
<keyword evidence="9 10" id="KW-0012">Acyltransferase</keyword>
<feature type="active site" evidence="10">
    <location>
        <position position="112"/>
    </location>
</feature>
<dbReference type="CDD" id="cd00830">
    <property type="entry name" value="KAS_III"/>
    <property type="match status" value="1"/>
</dbReference>
<dbReference type="UniPathway" id="UPA00094"/>
<evidence type="ECO:0000256" key="7">
    <source>
        <dbReference type="ARBA" id="ARBA00023160"/>
    </source>
</evidence>
<comment type="pathway">
    <text evidence="10">Lipid metabolism; fatty acid biosynthesis.</text>
</comment>
<protein>
    <recommendedName>
        <fullName evidence="10">Beta-ketoacyl-[acyl-carrier-protein] synthase III</fullName>
        <shortName evidence="10">Beta-ketoacyl-ACP synthase III</shortName>
        <shortName evidence="10">KAS III</shortName>
        <ecNumber evidence="10">2.3.1.180</ecNumber>
    </recommendedName>
    <alternativeName>
        <fullName evidence="10">3-oxoacyl-[acyl-carrier-protein] synthase 3</fullName>
    </alternativeName>
    <alternativeName>
        <fullName evidence="10">3-oxoacyl-[acyl-carrier-protein] synthase III</fullName>
    </alternativeName>
</protein>
<evidence type="ECO:0000256" key="10">
    <source>
        <dbReference type="HAMAP-Rule" id="MF_01815"/>
    </source>
</evidence>
<comment type="subunit">
    <text evidence="10">Homodimer.</text>
</comment>
<dbReference type="GO" id="GO:0006633">
    <property type="term" value="P:fatty acid biosynthetic process"/>
    <property type="evidence" value="ECO:0007669"/>
    <property type="project" value="UniProtKB-UniRule"/>
</dbReference>
<dbReference type="HAMAP" id="MF_01815">
    <property type="entry name" value="FabH"/>
    <property type="match status" value="1"/>
</dbReference>
<evidence type="ECO:0000256" key="6">
    <source>
        <dbReference type="ARBA" id="ARBA00023098"/>
    </source>
</evidence>
<dbReference type="InterPro" id="IPR004655">
    <property type="entry name" value="FabH"/>
</dbReference>
<dbReference type="NCBIfam" id="TIGR00747">
    <property type="entry name" value="fabH"/>
    <property type="match status" value="1"/>
</dbReference>
<evidence type="ECO:0000313" key="14">
    <source>
        <dbReference type="Proteomes" id="UP000184480"/>
    </source>
</evidence>
<evidence type="ECO:0000256" key="4">
    <source>
        <dbReference type="ARBA" id="ARBA00022679"/>
    </source>
</evidence>
<dbReference type="InterPro" id="IPR013747">
    <property type="entry name" value="ACP_syn_III_C"/>
</dbReference>
<dbReference type="GO" id="GO:0005737">
    <property type="term" value="C:cytoplasm"/>
    <property type="evidence" value="ECO:0007669"/>
    <property type="project" value="UniProtKB-SubCell"/>
</dbReference>
<evidence type="ECO:0000256" key="8">
    <source>
        <dbReference type="ARBA" id="ARBA00023268"/>
    </source>
</evidence>
<accession>A0A1M5FQC7</accession>
<reference evidence="14" key="1">
    <citation type="submission" date="2016-11" db="EMBL/GenBank/DDBJ databases">
        <authorList>
            <person name="Varghese N."/>
            <person name="Submissions S."/>
        </authorList>
    </citation>
    <scope>NUCLEOTIDE SEQUENCE [LARGE SCALE GENOMIC DNA]</scope>
    <source>
        <strain evidence="14">DSM 27370</strain>
    </source>
</reference>
<keyword evidence="6 10" id="KW-0443">Lipid metabolism</keyword>
<dbReference type="Pfam" id="PF08541">
    <property type="entry name" value="ACP_syn_III_C"/>
    <property type="match status" value="1"/>
</dbReference>
<dbReference type="SUPFAM" id="SSF53901">
    <property type="entry name" value="Thiolase-like"/>
    <property type="match status" value="1"/>
</dbReference>
<evidence type="ECO:0000256" key="5">
    <source>
        <dbReference type="ARBA" id="ARBA00022832"/>
    </source>
</evidence>
<dbReference type="GO" id="GO:0033818">
    <property type="term" value="F:beta-ketoacyl-acyl-carrier-protein synthase III activity"/>
    <property type="evidence" value="ECO:0007669"/>
    <property type="project" value="UniProtKB-UniRule"/>
</dbReference>
<organism evidence="13 14">
    <name type="scientific">Dysgonomonas macrotermitis</name>
    <dbReference type="NCBI Taxonomy" id="1346286"/>
    <lineage>
        <taxon>Bacteria</taxon>
        <taxon>Pseudomonadati</taxon>
        <taxon>Bacteroidota</taxon>
        <taxon>Bacteroidia</taxon>
        <taxon>Bacteroidales</taxon>
        <taxon>Dysgonomonadaceae</taxon>
        <taxon>Dysgonomonas</taxon>
    </lineage>
</organism>
<sequence>MNATISSIGIYHPENEINNSFFEQYIETSDKWIRDRTGIEKRYFSAPDEFTSDMCVKAAENLSDNYGKDLSDVDFVIIATTTPDQLIPSVASQVQSRLKIKNAGTIDIAAACAGFVNGLILAKGLIAANTHKKILVIGADALSKKIDLEDRTTCVLFGDGAGAVLVEASDESRMFETITGTNGDYGKDLYLSYQNAPISGVEVIANDKFHQNGRVVYKWAVQTLSNGLKELSRKNDMSLDDVDYFVPHSANYRMLEAVFSELDMPIDKCLDSVRSYGNTSAASVPLAWFEGIKGGKVKRGDKLMLIGFGGGFTYAGICIENHMEAIS</sequence>
<dbReference type="GO" id="GO:0004315">
    <property type="term" value="F:3-oxoacyl-[acyl-carrier-protein] synthase activity"/>
    <property type="evidence" value="ECO:0007669"/>
    <property type="project" value="InterPro"/>
</dbReference>
<dbReference type="Proteomes" id="UP000184480">
    <property type="component" value="Unassembled WGS sequence"/>
</dbReference>
<evidence type="ECO:0000256" key="3">
    <source>
        <dbReference type="ARBA" id="ARBA00022516"/>
    </source>
</evidence>
<keyword evidence="8 10" id="KW-0511">Multifunctional enzyme</keyword>
<evidence type="ECO:0000256" key="2">
    <source>
        <dbReference type="ARBA" id="ARBA00022490"/>
    </source>
</evidence>
<evidence type="ECO:0000313" key="13">
    <source>
        <dbReference type="EMBL" id="SHF93708.1"/>
    </source>
</evidence>
<dbReference type="RefSeq" id="WP_062180798.1">
    <property type="nucleotide sequence ID" value="NZ_BBXL01000011.1"/>
</dbReference>
<dbReference type="OrthoDB" id="9815506at2"/>
<proteinExistence type="inferred from homology"/>
<dbReference type="PANTHER" id="PTHR34069">
    <property type="entry name" value="3-OXOACYL-[ACYL-CARRIER-PROTEIN] SYNTHASE 3"/>
    <property type="match status" value="1"/>
</dbReference>
<feature type="active site" evidence="10">
    <location>
        <position position="278"/>
    </location>
</feature>
<evidence type="ECO:0000256" key="9">
    <source>
        <dbReference type="ARBA" id="ARBA00023315"/>
    </source>
</evidence>
<feature type="domain" description="Beta-ketoacyl-[acyl-carrier-protein] synthase III C-terminal" evidence="11">
    <location>
        <begin position="234"/>
        <end position="319"/>
    </location>
</feature>
<feature type="region of interest" description="ACP-binding" evidence="10">
    <location>
        <begin position="249"/>
        <end position="253"/>
    </location>
</feature>
<feature type="active site" evidence="10">
    <location>
        <position position="248"/>
    </location>
</feature>
<dbReference type="NCBIfam" id="NF006829">
    <property type="entry name" value="PRK09352.1"/>
    <property type="match status" value="1"/>
</dbReference>
<comment type="function">
    <text evidence="10">Catalyzes the condensation reaction of fatty acid synthesis by the addition to an acyl acceptor of two carbons from malonyl-ACP. Catalyzes the first condensation reaction which initiates fatty acid synthesis and may therefore play a role in governing the total rate of fatty acid production. Possesses both acetoacetyl-ACP synthase and acetyl transacylase activities. Its substrate specificity determines the biosynthesis of branched-chain and/or straight-chain of fatty acids.</text>
</comment>
<keyword evidence="3 10" id="KW-0444">Lipid biosynthesis</keyword>
<comment type="similarity">
    <text evidence="1 10">Belongs to the thiolase-like superfamily. FabH family.</text>
</comment>
<gene>
    <name evidence="10" type="primary">fabH</name>
    <name evidence="13" type="ORF">SAMN05444362_11277</name>
</gene>
<feature type="domain" description="Beta-ketoacyl-[acyl-carrier-protein] synthase III N-terminal" evidence="12">
    <location>
        <begin position="106"/>
        <end position="183"/>
    </location>
</feature>
<dbReference type="Pfam" id="PF08545">
    <property type="entry name" value="ACP_syn_III"/>
    <property type="match status" value="1"/>
</dbReference>